<evidence type="ECO:0000256" key="2">
    <source>
        <dbReference type="ARBA" id="ARBA00005568"/>
    </source>
</evidence>
<evidence type="ECO:0000256" key="3">
    <source>
        <dbReference type="ARBA" id="ARBA00022723"/>
    </source>
</evidence>
<keyword evidence="10" id="KW-1185">Reference proteome</keyword>
<keyword evidence="4" id="KW-0456">Lyase</keyword>
<evidence type="ECO:0000313" key="10">
    <source>
        <dbReference type="Proteomes" id="UP000054396"/>
    </source>
</evidence>
<evidence type="ECO:0000256" key="4">
    <source>
        <dbReference type="ARBA" id="ARBA00023239"/>
    </source>
</evidence>
<evidence type="ECO:0000256" key="1">
    <source>
        <dbReference type="ARBA" id="ARBA00001968"/>
    </source>
</evidence>
<accession>A0A0W7WJ87</accession>
<gene>
    <name evidence="9" type="ORF">AVJ23_11925</name>
</gene>
<evidence type="ECO:0000256" key="5">
    <source>
        <dbReference type="ARBA" id="ARBA00023317"/>
    </source>
</evidence>
<evidence type="ECO:0000313" key="9">
    <source>
        <dbReference type="EMBL" id="KUF10580.1"/>
    </source>
</evidence>
<name>A0A0W7WJ87_9RHOB</name>
<evidence type="ECO:0000256" key="6">
    <source>
        <dbReference type="ARBA" id="ARBA00045074"/>
    </source>
</evidence>
<dbReference type="FunFam" id="3.20.20.60:FF:000004">
    <property type="entry name" value="5-keto-4-deoxy-D-glucarate aldolase"/>
    <property type="match status" value="1"/>
</dbReference>
<dbReference type="AlphaFoldDB" id="A0A0W7WJ87"/>
<dbReference type="Pfam" id="PF03328">
    <property type="entry name" value="HpcH_HpaI"/>
    <property type="match status" value="1"/>
</dbReference>
<dbReference type="SUPFAM" id="SSF51621">
    <property type="entry name" value="Phosphoenolpyruvate/pyruvate domain"/>
    <property type="match status" value="1"/>
</dbReference>
<comment type="similarity">
    <text evidence="2">Belongs to the HpcH/HpaI aldolase family.</text>
</comment>
<dbReference type="InterPro" id="IPR050251">
    <property type="entry name" value="HpcH-HpaI_aldolase"/>
</dbReference>
<dbReference type="GO" id="GO:0016832">
    <property type="term" value="F:aldehyde-lyase activity"/>
    <property type="evidence" value="ECO:0007669"/>
    <property type="project" value="UniProtKB-ARBA"/>
</dbReference>
<dbReference type="Proteomes" id="UP000054396">
    <property type="component" value="Unassembled WGS sequence"/>
</dbReference>
<comment type="caution">
    <text evidence="9">The sequence shown here is derived from an EMBL/GenBank/DDBJ whole genome shotgun (WGS) entry which is preliminary data.</text>
</comment>
<feature type="domain" description="HpcH/HpaI aldolase/citrate lyase" evidence="8">
    <location>
        <begin position="19"/>
        <end position="232"/>
    </location>
</feature>
<comment type="catalytic activity">
    <reaction evidence="6">
        <text>D-glyceraldehyde + pyruvate = 2-dehydro-3-deoxy-L-galactonate</text>
        <dbReference type="Rhea" id="RHEA:80055"/>
        <dbReference type="ChEBI" id="CHEBI:15361"/>
        <dbReference type="ChEBI" id="CHEBI:17378"/>
        <dbReference type="ChEBI" id="CHEBI:75545"/>
    </reaction>
</comment>
<dbReference type="InterPro" id="IPR005000">
    <property type="entry name" value="Aldolase/citrate-lyase_domain"/>
</dbReference>
<dbReference type="InterPro" id="IPR015813">
    <property type="entry name" value="Pyrv/PenolPyrv_kinase-like_dom"/>
</dbReference>
<organism evidence="9 10">
    <name type="scientific">Pseudoponticoccus marisrubri</name>
    <dbReference type="NCBI Taxonomy" id="1685382"/>
    <lineage>
        <taxon>Bacteria</taxon>
        <taxon>Pseudomonadati</taxon>
        <taxon>Pseudomonadota</taxon>
        <taxon>Alphaproteobacteria</taxon>
        <taxon>Rhodobacterales</taxon>
        <taxon>Roseobacteraceae</taxon>
        <taxon>Pseudoponticoccus</taxon>
    </lineage>
</organism>
<comment type="cofactor">
    <cofactor evidence="1">
        <name>a divalent metal cation</name>
        <dbReference type="ChEBI" id="CHEBI:60240"/>
    </cofactor>
</comment>
<protein>
    <recommendedName>
        <fullName evidence="7">Hydroxypyruvate/pyruvate aldolase</fullName>
    </recommendedName>
</protein>
<dbReference type="Gene3D" id="3.20.20.60">
    <property type="entry name" value="Phosphoenolpyruvate-binding domains"/>
    <property type="match status" value="1"/>
</dbReference>
<keyword evidence="3" id="KW-0479">Metal-binding</keyword>
<proteinExistence type="inferred from homology"/>
<dbReference type="InterPro" id="IPR040442">
    <property type="entry name" value="Pyrv_kinase-like_dom_sf"/>
</dbReference>
<dbReference type="STRING" id="1685382.AVJ23_11925"/>
<dbReference type="RefSeq" id="WP_058862419.1">
    <property type="nucleotide sequence ID" value="NZ_LPXO01000006.1"/>
</dbReference>
<dbReference type="PANTHER" id="PTHR30502">
    <property type="entry name" value="2-KETO-3-DEOXY-L-RHAMNONATE ALDOLASE"/>
    <property type="match status" value="1"/>
</dbReference>
<dbReference type="GO" id="GO:0005737">
    <property type="term" value="C:cytoplasm"/>
    <property type="evidence" value="ECO:0007669"/>
    <property type="project" value="TreeGrafter"/>
</dbReference>
<dbReference type="EMBL" id="LPXO01000006">
    <property type="protein sequence ID" value="KUF10580.1"/>
    <property type="molecule type" value="Genomic_DNA"/>
</dbReference>
<evidence type="ECO:0000259" key="8">
    <source>
        <dbReference type="Pfam" id="PF03328"/>
    </source>
</evidence>
<keyword evidence="5" id="KW-0670">Pyruvate</keyword>
<dbReference type="PANTHER" id="PTHR30502:SF4">
    <property type="entry name" value="5-KETO-4-DEOXY-D-GLUCARATE ALDOLASE"/>
    <property type="match status" value="1"/>
</dbReference>
<dbReference type="GO" id="GO:0046872">
    <property type="term" value="F:metal ion binding"/>
    <property type="evidence" value="ECO:0007669"/>
    <property type="project" value="UniProtKB-KW"/>
</dbReference>
<evidence type="ECO:0000256" key="7">
    <source>
        <dbReference type="ARBA" id="ARBA00068169"/>
    </source>
</evidence>
<dbReference type="OrthoDB" id="9802624at2"/>
<sequence>MADLKPNSFKAALRRMEVQHGIWCALRDPLAAEMLATCGYDWMLFDCEHAPNDVASVLSLLQAVAPHPVSPLVRPSHLNAAEIKRLLDIGAQTLLIPYVQTAEEAAEAVAAVTYPPAGIRGVAGLTRATGYGQVAGYHATARDEICLLVQVETEAALARIDAIAAVPGIDGIFVGPADLAASMGLPGQPGAPEVKSAVLSAIKRIRGAGQPPGVLTLDPVFARECIDAGAVFVSCDLDMAAMRKGLTRT</sequence>
<reference evidence="9 10" key="1">
    <citation type="submission" date="2015-12" db="EMBL/GenBank/DDBJ databases">
        <authorList>
            <person name="Shamseldin A."/>
            <person name="Moawad H."/>
            <person name="Abd El-Rahim W.M."/>
            <person name="Sadowsky M.J."/>
        </authorList>
    </citation>
    <scope>NUCLEOTIDE SEQUENCE [LARGE SCALE GENOMIC DNA]</scope>
    <source>
        <strain evidence="9 10">SJ5A-1</strain>
    </source>
</reference>